<dbReference type="AlphaFoldDB" id="A0A4P7D574"/>
<dbReference type="RefSeq" id="WP_134759812.1">
    <property type="nucleotide sequence ID" value="NZ_CP038152.1"/>
</dbReference>
<accession>A0A4P7D574</accession>
<sequence>MNGRILSLRWRKLTRIGFVVDYRFIGLRGLGARLNRLFLHPATLVILGFVLTGLIGNYLAYQQSERQRQNDATVKSMDEIRASFDDLSEAFSEFQFRASRLIKLEETQAPSDAIAAARKQYDEAVQKWKEHIAADGPKIGSRYRQISGNESVSLLMGDLNADTDFVDECLINNIRKQGSDPTEILLACKREYARTPDATIDGVSVESRMFLLLQCFMEISNVMRPDPQFDFQASGQVSDREVKLIGTMCYPTVMVESLDRYEADIHKELNPQLKILEAPASNTAESSAKRAR</sequence>
<dbReference type="OrthoDB" id="9115009at2"/>
<reference evidence="2 3" key="1">
    <citation type="submission" date="2019-03" db="EMBL/GenBank/DDBJ databases">
        <title>Paraburkholderia sp. 7MH5, isolated from subtropical forest soil.</title>
        <authorList>
            <person name="Gao Z.-H."/>
            <person name="Qiu L.-H."/>
        </authorList>
    </citation>
    <scope>NUCLEOTIDE SEQUENCE [LARGE SCALE GENOMIC DNA]</scope>
    <source>
        <strain evidence="2 3">7MH5</strain>
        <plasmid evidence="2 3">unnamed1</plasmid>
    </source>
</reference>
<dbReference type="Proteomes" id="UP000295727">
    <property type="component" value="Plasmid unnamed1"/>
</dbReference>
<organism evidence="2 3">
    <name type="scientific">Paraburkholderia pallida</name>
    <dbReference type="NCBI Taxonomy" id="2547399"/>
    <lineage>
        <taxon>Bacteria</taxon>
        <taxon>Pseudomonadati</taxon>
        <taxon>Pseudomonadota</taxon>
        <taxon>Betaproteobacteria</taxon>
        <taxon>Burkholderiales</taxon>
        <taxon>Burkholderiaceae</taxon>
        <taxon>Paraburkholderia</taxon>
    </lineage>
</organism>
<keyword evidence="1" id="KW-0472">Membrane</keyword>
<proteinExistence type="predicted"/>
<dbReference type="EMBL" id="CP038152">
    <property type="protein sequence ID" value="QBR03926.1"/>
    <property type="molecule type" value="Genomic_DNA"/>
</dbReference>
<gene>
    <name evidence="2" type="ORF">E1956_42690</name>
</gene>
<dbReference type="GeneID" id="39650394"/>
<evidence type="ECO:0000256" key="1">
    <source>
        <dbReference type="SAM" id="Phobius"/>
    </source>
</evidence>
<evidence type="ECO:0000313" key="3">
    <source>
        <dbReference type="Proteomes" id="UP000295727"/>
    </source>
</evidence>
<keyword evidence="3" id="KW-1185">Reference proteome</keyword>
<keyword evidence="1" id="KW-1133">Transmembrane helix</keyword>
<dbReference type="KEGG" id="ppai:E1956_42690"/>
<evidence type="ECO:0000313" key="2">
    <source>
        <dbReference type="EMBL" id="QBR03926.1"/>
    </source>
</evidence>
<name>A0A4P7D574_9BURK</name>
<keyword evidence="1" id="KW-0812">Transmembrane</keyword>
<keyword evidence="2" id="KW-0614">Plasmid</keyword>
<geneLocation type="plasmid" evidence="2 3">
    <name>unnamed1</name>
</geneLocation>
<protein>
    <submittedName>
        <fullName evidence="2">Uncharacterized protein</fullName>
    </submittedName>
</protein>
<feature type="transmembrane region" description="Helical" evidence="1">
    <location>
        <begin position="37"/>
        <end position="61"/>
    </location>
</feature>